<evidence type="ECO:0000256" key="5">
    <source>
        <dbReference type="ARBA" id="ARBA00022692"/>
    </source>
</evidence>
<evidence type="ECO:0000313" key="9">
    <source>
        <dbReference type="EMBL" id="EYC09518.1"/>
    </source>
</evidence>
<keyword evidence="4" id="KW-1003">Cell membrane</keyword>
<dbReference type="EMBL" id="JARK01001396">
    <property type="protein sequence ID" value="EYC09518.1"/>
    <property type="molecule type" value="Genomic_DNA"/>
</dbReference>
<evidence type="ECO:0000256" key="7">
    <source>
        <dbReference type="ARBA" id="ARBA00023136"/>
    </source>
</evidence>
<evidence type="ECO:0000256" key="6">
    <source>
        <dbReference type="ARBA" id="ARBA00022989"/>
    </source>
</evidence>
<comment type="subcellular location">
    <subcellularLocation>
        <location evidence="1">Cell membrane</location>
        <topology evidence="1">Multi-pass membrane protein</topology>
    </subcellularLocation>
</comment>
<sequence>MDNESSNDVSWKTLHADDDEIVGFHDNGKGLKRTLTLTNCITMIVGCIIGSGIFVAPTGIQEAAGSVGATLIIWIFCGIWCGIGAYIYAELGTLITKSGGDYTYIMEAFGPFLGFLRFWIESMVVRPCARSIVGLTFAHYILRPFYPTCSPPPWSTEILAGLMIVTLSVVNCYSVKLVTVVQDWFTYVKVLALLLVIVTGAWYFITGGPYYRHSFENMFESTFTDFYQGSVGFYSGLFAYQGWSYLNFITEELINPERNLPIAIMSSSVIVTVIYTLYNIALYVIVSPDEVLISPAVAVLFAEKVYGKFAFIMPLCVAFSTIGSANGNILTSSRLFFCAAREGQMPAVLKLINKRFRTPVPAVIFTCLLSIGYLFLSSNLYVLINASQVTAWLAYTVVAIALFRLRCKYPNAPRPVKVNLIIPTVFVIGSSFIIVLPIIGSPVDAAIGLGVMFSAVPIYILFIGIEKLPDKLEKMMANFTVFCQKILMVVDDTVQK</sequence>
<dbReference type="PANTHER" id="PTHR11785">
    <property type="entry name" value="AMINO ACID TRANSPORTER"/>
    <property type="match status" value="1"/>
</dbReference>
<keyword evidence="5 8" id="KW-0812">Transmembrane</keyword>
<proteinExistence type="inferred from homology"/>
<dbReference type="GO" id="GO:0015179">
    <property type="term" value="F:L-amino acid transmembrane transporter activity"/>
    <property type="evidence" value="ECO:0007669"/>
    <property type="project" value="TreeGrafter"/>
</dbReference>
<keyword evidence="3" id="KW-0813">Transport</keyword>
<feature type="transmembrane region" description="Helical" evidence="8">
    <location>
        <begin position="445"/>
        <end position="465"/>
    </location>
</feature>
<evidence type="ECO:0000256" key="3">
    <source>
        <dbReference type="ARBA" id="ARBA00022448"/>
    </source>
</evidence>
<protein>
    <recommendedName>
        <fullName evidence="11">Amino acid permease</fullName>
    </recommendedName>
</protein>
<feature type="transmembrane region" description="Helical" evidence="8">
    <location>
        <begin position="231"/>
        <end position="250"/>
    </location>
</feature>
<feature type="transmembrane region" description="Helical" evidence="8">
    <location>
        <begin position="158"/>
        <end position="178"/>
    </location>
</feature>
<feature type="transmembrane region" description="Helical" evidence="8">
    <location>
        <begin position="101"/>
        <end position="120"/>
    </location>
</feature>
<comment type="caution">
    <text evidence="9">The sequence shown here is derived from an EMBL/GenBank/DDBJ whole genome shotgun (WGS) entry which is preliminary data.</text>
</comment>
<feature type="transmembrane region" description="Helical" evidence="8">
    <location>
        <begin position="360"/>
        <end position="383"/>
    </location>
</feature>
<feature type="transmembrane region" description="Helical" evidence="8">
    <location>
        <begin position="67"/>
        <end position="89"/>
    </location>
</feature>
<dbReference type="AlphaFoldDB" id="A0A016U4I4"/>
<dbReference type="Proteomes" id="UP000024635">
    <property type="component" value="Unassembled WGS sequence"/>
</dbReference>
<evidence type="ECO:0000313" key="10">
    <source>
        <dbReference type="Proteomes" id="UP000024635"/>
    </source>
</evidence>
<keyword evidence="7 8" id="KW-0472">Membrane</keyword>
<feature type="transmembrane region" description="Helical" evidence="8">
    <location>
        <begin position="190"/>
        <end position="211"/>
    </location>
</feature>
<dbReference type="FunFam" id="1.20.1740.10:FF:000003">
    <property type="entry name" value="Y+L amino acid transporter 1 isoform X1"/>
    <property type="match status" value="1"/>
</dbReference>
<evidence type="ECO:0000256" key="8">
    <source>
        <dbReference type="SAM" id="Phobius"/>
    </source>
</evidence>
<accession>A0A016U4I4</accession>
<keyword evidence="6 8" id="KW-1133">Transmembrane helix</keyword>
<dbReference type="PANTHER" id="PTHR11785:SF531">
    <property type="entry name" value="LARGE NEUTRAL AMINO ACIDS TRANSPORTER SMALL SUBUNIT 1"/>
    <property type="match status" value="1"/>
</dbReference>
<dbReference type="InterPro" id="IPR002293">
    <property type="entry name" value="AA/rel_permease1"/>
</dbReference>
<dbReference type="STRING" id="53326.A0A016U4I4"/>
<feature type="transmembrane region" description="Helical" evidence="8">
    <location>
        <begin position="389"/>
        <end position="406"/>
    </location>
</feature>
<evidence type="ECO:0000256" key="4">
    <source>
        <dbReference type="ARBA" id="ARBA00022475"/>
    </source>
</evidence>
<reference evidence="10" key="1">
    <citation type="journal article" date="2015" name="Nat. Genet.">
        <title>The genome and transcriptome of the zoonotic hookworm Ancylostoma ceylanicum identify infection-specific gene families.</title>
        <authorList>
            <person name="Schwarz E.M."/>
            <person name="Hu Y."/>
            <person name="Antoshechkin I."/>
            <person name="Miller M.M."/>
            <person name="Sternberg P.W."/>
            <person name="Aroian R.V."/>
        </authorList>
    </citation>
    <scope>NUCLEOTIDE SEQUENCE</scope>
    <source>
        <strain evidence="10">HY135</strain>
    </source>
</reference>
<evidence type="ECO:0008006" key="11">
    <source>
        <dbReference type="Google" id="ProtNLM"/>
    </source>
</evidence>
<feature type="transmembrane region" description="Helical" evidence="8">
    <location>
        <begin position="35"/>
        <end position="55"/>
    </location>
</feature>
<dbReference type="OrthoDB" id="10062876at2759"/>
<organism evidence="9 10">
    <name type="scientific">Ancylostoma ceylanicum</name>
    <dbReference type="NCBI Taxonomy" id="53326"/>
    <lineage>
        <taxon>Eukaryota</taxon>
        <taxon>Metazoa</taxon>
        <taxon>Ecdysozoa</taxon>
        <taxon>Nematoda</taxon>
        <taxon>Chromadorea</taxon>
        <taxon>Rhabditida</taxon>
        <taxon>Rhabditina</taxon>
        <taxon>Rhabditomorpha</taxon>
        <taxon>Strongyloidea</taxon>
        <taxon>Ancylostomatidae</taxon>
        <taxon>Ancylostomatinae</taxon>
        <taxon>Ancylostoma</taxon>
    </lineage>
</organism>
<dbReference type="GO" id="GO:0005886">
    <property type="term" value="C:plasma membrane"/>
    <property type="evidence" value="ECO:0007669"/>
    <property type="project" value="UniProtKB-SubCell"/>
</dbReference>
<comment type="similarity">
    <text evidence="2">Belongs to the amino acid-polyamine-organocation (APC) superfamily. L-type amino acid transporter (LAT) (TC 2.A.3.8) family.</text>
</comment>
<feature type="transmembrane region" description="Helical" evidence="8">
    <location>
        <begin position="262"/>
        <end position="285"/>
    </location>
</feature>
<dbReference type="Pfam" id="PF13520">
    <property type="entry name" value="AA_permease_2"/>
    <property type="match status" value="1"/>
</dbReference>
<feature type="transmembrane region" description="Helical" evidence="8">
    <location>
        <begin position="305"/>
        <end position="325"/>
    </location>
</feature>
<name>A0A016U4I4_9BILA</name>
<evidence type="ECO:0000256" key="1">
    <source>
        <dbReference type="ARBA" id="ARBA00004651"/>
    </source>
</evidence>
<dbReference type="PIRSF" id="PIRSF006060">
    <property type="entry name" value="AA_transporter"/>
    <property type="match status" value="1"/>
</dbReference>
<feature type="transmembrane region" description="Helical" evidence="8">
    <location>
        <begin position="418"/>
        <end position="439"/>
    </location>
</feature>
<keyword evidence="10" id="KW-1185">Reference proteome</keyword>
<dbReference type="InterPro" id="IPR050598">
    <property type="entry name" value="AminoAcid_Transporter"/>
</dbReference>
<gene>
    <name evidence="9" type="primary">Acey_s0060.g3162</name>
    <name evidence="9" type="ORF">Y032_0060g3162</name>
</gene>
<dbReference type="Gene3D" id="1.20.1740.10">
    <property type="entry name" value="Amino acid/polyamine transporter I"/>
    <property type="match status" value="1"/>
</dbReference>
<evidence type="ECO:0000256" key="2">
    <source>
        <dbReference type="ARBA" id="ARBA00007040"/>
    </source>
</evidence>